<evidence type="ECO:0000313" key="1">
    <source>
        <dbReference type="EMBL" id="PKY55548.1"/>
    </source>
</evidence>
<evidence type="ECO:0008006" key="3">
    <source>
        <dbReference type="Google" id="ProtNLM"/>
    </source>
</evidence>
<dbReference type="EMBL" id="LLXI01001887">
    <property type="protein sequence ID" value="PKY55548.1"/>
    <property type="molecule type" value="Genomic_DNA"/>
</dbReference>
<dbReference type="VEuPathDB" id="FungiDB:RhiirA1_542562"/>
<proteinExistence type="predicted"/>
<dbReference type="VEuPathDB" id="FungiDB:FUN_025007"/>
<protein>
    <recommendedName>
        <fullName evidence="3">Crinkler family protein</fullName>
    </recommendedName>
</protein>
<gene>
    <name evidence="1" type="ORF">RhiirA4_427598</name>
</gene>
<dbReference type="AlphaFoldDB" id="A0A2I1H9J9"/>
<dbReference type="VEuPathDB" id="FungiDB:RhiirFUN_001580"/>
<keyword evidence="2" id="KW-1185">Reference proteome</keyword>
<comment type="caution">
    <text evidence="1">The sequence shown here is derived from an EMBL/GenBank/DDBJ whole genome shotgun (WGS) entry which is preliminary data.</text>
</comment>
<reference evidence="1 2" key="1">
    <citation type="submission" date="2015-10" db="EMBL/GenBank/DDBJ databases">
        <title>Genome analyses suggest a sexual origin of heterokaryosis in a supposedly ancient asexual fungus.</title>
        <authorList>
            <person name="Ropars J."/>
            <person name="Sedzielewska K."/>
            <person name="Noel J."/>
            <person name="Charron P."/>
            <person name="Farinelli L."/>
            <person name="Marton T."/>
            <person name="Kruger M."/>
            <person name="Pelin A."/>
            <person name="Brachmann A."/>
            <person name="Corradi N."/>
        </authorList>
    </citation>
    <scope>NUCLEOTIDE SEQUENCE [LARGE SCALE GENOMIC DNA]</scope>
    <source>
        <strain evidence="1 2">A4</strain>
    </source>
</reference>
<sequence length="415" mass="47827">MTEFEFIERSDSFIVKIWVLLEGSPADPEQLAADITHVKNLDDFKRVLIDEFNDELKNIQKRNIILLHNNNTLKPSEDVQTLANIATAKNPLVVRYPISAVNIKVTLIYGQKHGKREIPHTSGSFDQLKALAREIFEDLEEGTVYFANNKMGIWNTYNFNAIVKSQTTQEDNNVMLKLKVLVKGQKKYSDWKLKVVFKDILRQPTYESLADMQKFYMKEYAPLDPPFTGEELKDFVLQLNNQLLSFDKEFGNEIKNRAYINAFMSHAVCYIKNHINSNVMLDVEKQLSGSLGYGSIDYWVIFVDVLLLLYVAKSQDMDQGVAQVIVQMQSVIERSSKQEQDHVIYGIATTGQLWRFVRWNSSPENSEVHISQEYTCSFENSMETEKKVLTYIAQILKAQVDAKSEHPSKRVKVNE</sequence>
<accession>A0A2I1H9J9</accession>
<name>A0A2I1H9J9_9GLOM</name>
<evidence type="ECO:0000313" key="2">
    <source>
        <dbReference type="Proteomes" id="UP000234323"/>
    </source>
</evidence>
<dbReference type="Proteomes" id="UP000234323">
    <property type="component" value="Unassembled WGS sequence"/>
</dbReference>
<dbReference type="OrthoDB" id="2382295at2759"/>
<organism evidence="1 2">
    <name type="scientific">Rhizophagus irregularis</name>
    <dbReference type="NCBI Taxonomy" id="588596"/>
    <lineage>
        <taxon>Eukaryota</taxon>
        <taxon>Fungi</taxon>
        <taxon>Fungi incertae sedis</taxon>
        <taxon>Mucoromycota</taxon>
        <taxon>Glomeromycotina</taxon>
        <taxon>Glomeromycetes</taxon>
        <taxon>Glomerales</taxon>
        <taxon>Glomeraceae</taxon>
        <taxon>Rhizophagus</taxon>
    </lineage>
</organism>